<dbReference type="PROSITE" id="PS51257">
    <property type="entry name" value="PROKAR_LIPOPROTEIN"/>
    <property type="match status" value="1"/>
</dbReference>
<dbReference type="PATRIC" id="fig|543877.4.peg.1138"/>
<name>A0A0G3X7M4_9SPHN</name>
<evidence type="ECO:0000256" key="1">
    <source>
        <dbReference type="SAM" id="SignalP"/>
    </source>
</evidence>
<gene>
    <name evidence="2" type="ORF">AM2010_1122</name>
</gene>
<evidence type="ECO:0008006" key="4">
    <source>
        <dbReference type="Google" id="ProtNLM"/>
    </source>
</evidence>
<dbReference type="STRING" id="543877.AM2010_1122"/>
<sequence precursor="true">MHRIAIIAALGLGLAACATGGPGKSSYFSCQDGSMLKVTFAHGGATVVKGNAAPVYVRGKQSVGASVFENRAGYRLQVSGDTATWSGITREAPHRCARVAVPR</sequence>
<reference evidence="2 3" key="1">
    <citation type="submission" date="2015-06" db="EMBL/GenBank/DDBJ databases">
        <authorList>
            <person name="Kim K.M."/>
        </authorList>
    </citation>
    <scope>NUCLEOTIDE SEQUENCE [LARGE SCALE GENOMIC DNA]</scope>
    <source>
        <strain evidence="2 3">KCTC 22370</strain>
    </source>
</reference>
<accession>A0A0G3X7M4</accession>
<proteinExistence type="predicted"/>
<feature type="signal peptide" evidence="1">
    <location>
        <begin position="1"/>
        <end position="20"/>
    </location>
</feature>
<dbReference type="AlphaFoldDB" id="A0A0G3X7M4"/>
<evidence type="ECO:0000313" key="3">
    <source>
        <dbReference type="Proteomes" id="UP000037643"/>
    </source>
</evidence>
<feature type="chain" id="PRO_5002561602" description="C-type lysozyme inhibitor domain-containing protein" evidence="1">
    <location>
        <begin position="21"/>
        <end position="103"/>
    </location>
</feature>
<dbReference type="OrthoDB" id="7391794at2"/>
<dbReference type="KEGG" id="amx:AM2010_1122"/>
<keyword evidence="1" id="KW-0732">Signal</keyword>
<dbReference type="EMBL" id="CP011805">
    <property type="protein sequence ID" value="AKM07197.1"/>
    <property type="molecule type" value="Genomic_DNA"/>
</dbReference>
<evidence type="ECO:0000313" key="2">
    <source>
        <dbReference type="EMBL" id="AKM07197.1"/>
    </source>
</evidence>
<protein>
    <recommendedName>
        <fullName evidence="4">C-type lysozyme inhibitor domain-containing protein</fullName>
    </recommendedName>
</protein>
<dbReference type="RefSeq" id="WP_047806244.1">
    <property type="nucleotide sequence ID" value="NZ_CP011805.1"/>
</dbReference>
<organism evidence="2 3">
    <name type="scientific">Pelagerythrobacter marensis</name>
    <dbReference type="NCBI Taxonomy" id="543877"/>
    <lineage>
        <taxon>Bacteria</taxon>
        <taxon>Pseudomonadati</taxon>
        <taxon>Pseudomonadota</taxon>
        <taxon>Alphaproteobacteria</taxon>
        <taxon>Sphingomonadales</taxon>
        <taxon>Erythrobacteraceae</taxon>
        <taxon>Pelagerythrobacter</taxon>
    </lineage>
</organism>
<keyword evidence="3" id="KW-1185">Reference proteome</keyword>
<dbReference type="Proteomes" id="UP000037643">
    <property type="component" value="Chromosome"/>
</dbReference>